<feature type="transmembrane region" description="Helical" evidence="1">
    <location>
        <begin position="290"/>
        <end position="310"/>
    </location>
</feature>
<gene>
    <name evidence="2" type="ORF">LPB142_16175</name>
</gene>
<feature type="transmembrane region" description="Helical" evidence="1">
    <location>
        <begin position="390"/>
        <end position="412"/>
    </location>
</feature>
<name>A0A1D9MFZ0_9RHOB</name>
<organism evidence="2 3">
    <name type="scientific">Rhodobacter xanthinilyticus</name>
    <dbReference type="NCBI Taxonomy" id="1850250"/>
    <lineage>
        <taxon>Bacteria</taxon>
        <taxon>Pseudomonadati</taxon>
        <taxon>Pseudomonadota</taxon>
        <taxon>Alphaproteobacteria</taxon>
        <taxon>Rhodobacterales</taxon>
        <taxon>Rhodobacter group</taxon>
        <taxon>Rhodobacter</taxon>
    </lineage>
</organism>
<accession>A0A1D9MFZ0</accession>
<feature type="transmembrane region" description="Helical" evidence="1">
    <location>
        <begin position="364"/>
        <end position="383"/>
    </location>
</feature>
<dbReference type="STRING" id="1850250.LPB142_16175"/>
<evidence type="ECO:0000313" key="2">
    <source>
        <dbReference type="EMBL" id="AOZ70678.1"/>
    </source>
</evidence>
<keyword evidence="1" id="KW-0812">Transmembrane</keyword>
<dbReference type="EMBL" id="CP017781">
    <property type="protein sequence ID" value="AOZ70678.1"/>
    <property type="molecule type" value="Genomic_DNA"/>
</dbReference>
<dbReference type="Proteomes" id="UP000176562">
    <property type="component" value="Chromosome"/>
</dbReference>
<sequence length="413" mass="44845">MAWLLAAPVLAQGAPDIIARVDGQIVTTGDVENYMRLLTPEPGESADSLRQRARDLLLAGLVVRRRLISGSDGPEDSLLLKLKEAQRRVMLDHYVAQNSTRYTPTEGDIQEFARQNPQMFEGRASYRYVEVILHEMTEPHKQALRSDLAGLPQGPLTMAQVTDLLARLRAARLSFSALSVTRSTEQLPRSFSAALDRLWSGHQRFTLMPTAVDQRLILLIDRTPDPVRVEDMRDQIADGLIRQNAADQRDRIIRDLAHEALQGSSVGIPAPTADRATASPQAASAPRPNLRIALMAALAGAACGLAASWLQAAGSWFDPDDEEDSLLQNPAARLVAALPMMAVPLVCLAFLLTYNPPSADWRQSMILMAAAGGAGLSVGPLLHRVAPRSIIMLAPLAVALIVVIQIGAVLLWP</sequence>
<proteinExistence type="predicted"/>
<keyword evidence="3" id="KW-1185">Reference proteome</keyword>
<keyword evidence="1" id="KW-1133">Transmembrane helix</keyword>
<dbReference type="AlphaFoldDB" id="A0A1D9MFZ0"/>
<evidence type="ECO:0000313" key="3">
    <source>
        <dbReference type="Proteomes" id="UP000176562"/>
    </source>
</evidence>
<keyword evidence="1" id="KW-0472">Membrane</keyword>
<evidence type="ECO:0008006" key="4">
    <source>
        <dbReference type="Google" id="ProtNLM"/>
    </source>
</evidence>
<feature type="transmembrane region" description="Helical" evidence="1">
    <location>
        <begin position="331"/>
        <end position="352"/>
    </location>
</feature>
<reference evidence="2 3" key="1">
    <citation type="submission" date="2016-10" db="EMBL/GenBank/DDBJ databases">
        <title>Rhodobacter sp. LPB0142, isolated from sea water.</title>
        <authorList>
            <person name="Kim E."/>
            <person name="Yi H."/>
        </authorList>
    </citation>
    <scope>NUCLEOTIDE SEQUENCE [LARGE SCALE GENOMIC DNA]</scope>
    <source>
        <strain evidence="2 3">LPB0142</strain>
    </source>
</reference>
<protein>
    <recommendedName>
        <fullName evidence="4">Peptidyl-prolyl cis-trans isomerase, EpsD family</fullName>
    </recommendedName>
</protein>
<dbReference type="KEGG" id="rhp:LPB142_16175"/>
<evidence type="ECO:0000256" key="1">
    <source>
        <dbReference type="SAM" id="Phobius"/>
    </source>
</evidence>